<reference evidence="2" key="2">
    <citation type="journal article" date="2021" name="PeerJ">
        <title>Extensive microbial diversity within the chicken gut microbiome revealed by metagenomics and culture.</title>
        <authorList>
            <person name="Gilroy R."/>
            <person name="Ravi A."/>
            <person name="Getino M."/>
            <person name="Pursley I."/>
            <person name="Horton D.L."/>
            <person name="Alikhan N.F."/>
            <person name="Baker D."/>
            <person name="Gharbi K."/>
            <person name="Hall N."/>
            <person name="Watson M."/>
            <person name="Adriaenssens E.M."/>
            <person name="Foster-Nyarko E."/>
            <person name="Jarju S."/>
            <person name="Secka A."/>
            <person name="Antonio M."/>
            <person name="Oren A."/>
            <person name="Chaudhuri R.R."/>
            <person name="La Ragione R."/>
            <person name="Hildebrand F."/>
            <person name="Pallen M.J."/>
        </authorList>
    </citation>
    <scope>NUCLEOTIDE SEQUENCE</scope>
    <source>
        <strain evidence="2">E3-2379</strain>
    </source>
</reference>
<protein>
    <submittedName>
        <fullName evidence="2">SdpI family protein</fullName>
    </submittedName>
</protein>
<evidence type="ECO:0000256" key="1">
    <source>
        <dbReference type="SAM" id="Phobius"/>
    </source>
</evidence>
<dbReference type="Proteomes" id="UP000823618">
    <property type="component" value="Unassembled WGS sequence"/>
</dbReference>
<keyword evidence="1" id="KW-0812">Transmembrane</keyword>
<gene>
    <name evidence="2" type="ORF">IAC13_01275</name>
</gene>
<evidence type="ECO:0000313" key="2">
    <source>
        <dbReference type="EMBL" id="MBO8462543.1"/>
    </source>
</evidence>
<organism evidence="2 3">
    <name type="scientific">Candidatus Scybalomonas excrementavium</name>
    <dbReference type="NCBI Taxonomy" id="2840943"/>
    <lineage>
        <taxon>Bacteria</taxon>
        <taxon>Bacillati</taxon>
        <taxon>Bacillota</taxon>
        <taxon>Clostridia</taxon>
        <taxon>Lachnospirales</taxon>
        <taxon>Lachnospiraceae</taxon>
        <taxon>Lachnospiraceae incertae sedis</taxon>
        <taxon>Candidatus Scybalomonas</taxon>
    </lineage>
</organism>
<keyword evidence="1" id="KW-0472">Membrane</keyword>
<sequence length="165" mass="18597">MKETSIWIILLCLDGLIPLTALVGGIWFMKWAPRTKGGVGYCSKSALKSEETWRFAQSCCGIIWEMVGIATLVPSLMFGVISYFTNTLIQCVTTLILVAVQMIILWVATMSVDRSIKKHFDENGKPIQIESLKEEKEVAEEKDPTFKEILFGISDEEDEDRAEIE</sequence>
<feature type="transmembrane region" description="Helical" evidence="1">
    <location>
        <begin position="87"/>
        <end position="108"/>
    </location>
</feature>
<dbReference type="AlphaFoldDB" id="A0A9D9N714"/>
<reference evidence="2" key="1">
    <citation type="submission" date="2020-10" db="EMBL/GenBank/DDBJ databases">
        <authorList>
            <person name="Gilroy R."/>
        </authorList>
    </citation>
    <scope>NUCLEOTIDE SEQUENCE</scope>
    <source>
        <strain evidence="2">E3-2379</strain>
    </source>
</reference>
<dbReference type="InterPro" id="IPR025962">
    <property type="entry name" value="SdpI/YhfL"/>
</dbReference>
<dbReference type="Pfam" id="PF13630">
    <property type="entry name" value="SdpI"/>
    <property type="match status" value="1"/>
</dbReference>
<keyword evidence="1" id="KW-1133">Transmembrane helix</keyword>
<feature type="transmembrane region" description="Helical" evidence="1">
    <location>
        <begin position="6"/>
        <end position="28"/>
    </location>
</feature>
<comment type="caution">
    <text evidence="2">The sequence shown here is derived from an EMBL/GenBank/DDBJ whole genome shotgun (WGS) entry which is preliminary data.</text>
</comment>
<accession>A0A9D9N714</accession>
<feature type="transmembrane region" description="Helical" evidence="1">
    <location>
        <begin position="62"/>
        <end position="81"/>
    </location>
</feature>
<dbReference type="EMBL" id="JADIML010000035">
    <property type="protein sequence ID" value="MBO8462543.1"/>
    <property type="molecule type" value="Genomic_DNA"/>
</dbReference>
<evidence type="ECO:0000313" key="3">
    <source>
        <dbReference type="Proteomes" id="UP000823618"/>
    </source>
</evidence>
<name>A0A9D9N714_9FIRM</name>
<proteinExistence type="predicted"/>